<evidence type="ECO:0000313" key="3">
    <source>
        <dbReference type="Proteomes" id="UP000002051"/>
    </source>
</evidence>
<dbReference type="EnsemblPlants" id="AES76493">
    <property type="protein sequence ID" value="AES76493"/>
    <property type="gene ID" value="MTR_6g079910"/>
</dbReference>
<evidence type="ECO:0000313" key="2">
    <source>
        <dbReference type="EnsemblPlants" id="AES76493"/>
    </source>
</evidence>
<dbReference type="AlphaFoldDB" id="G7KLL4"/>
<accession>G7KLL4</accession>
<reference evidence="1 3" key="1">
    <citation type="journal article" date="2011" name="Nature">
        <title>The Medicago genome provides insight into the evolution of rhizobial symbioses.</title>
        <authorList>
            <person name="Young N.D."/>
            <person name="Debelle F."/>
            <person name="Oldroyd G.E."/>
            <person name="Geurts R."/>
            <person name="Cannon S.B."/>
            <person name="Udvardi M.K."/>
            <person name="Benedito V.A."/>
            <person name="Mayer K.F."/>
            <person name="Gouzy J."/>
            <person name="Schoof H."/>
            <person name="Van de Peer Y."/>
            <person name="Proost S."/>
            <person name="Cook D.R."/>
            <person name="Meyers B.C."/>
            <person name="Spannagl M."/>
            <person name="Cheung F."/>
            <person name="De Mita S."/>
            <person name="Krishnakumar V."/>
            <person name="Gundlach H."/>
            <person name="Zhou S."/>
            <person name="Mudge J."/>
            <person name="Bharti A.K."/>
            <person name="Murray J.D."/>
            <person name="Naoumkina M.A."/>
            <person name="Rosen B."/>
            <person name="Silverstein K.A."/>
            <person name="Tang H."/>
            <person name="Rombauts S."/>
            <person name="Zhao P.X."/>
            <person name="Zhou P."/>
            <person name="Barbe V."/>
            <person name="Bardou P."/>
            <person name="Bechner M."/>
            <person name="Bellec A."/>
            <person name="Berger A."/>
            <person name="Berges H."/>
            <person name="Bidwell S."/>
            <person name="Bisseling T."/>
            <person name="Choisne N."/>
            <person name="Couloux A."/>
            <person name="Denny R."/>
            <person name="Deshpande S."/>
            <person name="Dai X."/>
            <person name="Doyle J.J."/>
            <person name="Dudez A.M."/>
            <person name="Farmer A.D."/>
            <person name="Fouteau S."/>
            <person name="Franken C."/>
            <person name="Gibelin C."/>
            <person name="Gish J."/>
            <person name="Goldstein S."/>
            <person name="Gonzalez A.J."/>
            <person name="Green P.J."/>
            <person name="Hallab A."/>
            <person name="Hartog M."/>
            <person name="Hua A."/>
            <person name="Humphray S.J."/>
            <person name="Jeong D.H."/>
            <person name="Jing Y."/>
            <person name="Jocker A."/>
            <person name="Kenton S.M."/>
            <person name="Kim D.J."/>
            <person name="Klee K."/>
            <person name="Lai H."/>
            <person name="Lang C."/>
            <person name="Lin S."/>
            <person name="Macmil S.L."/>
            <person name="Magdelenat G."/>
            <person name="Matthews L."/>
            <person name="McCorrison J."/>
            <person name="Monaghan E.L."/>
            <person name="Mun J.H."/>
            <person name="Najar F.Z."/>
            <person name="Nicholson C."/>
            <person name="Noirot C."/>
            <person name="O'Bleness M."/>
            <person name="Paule C.R."/>
            <person name="Poulain J."/>
            <person name="Prion F."/>
            <person name="Qin B."/>
            <person name="Qu C."/>
            <person name="Retzel E.F."/>
            <person name="Riddle C."/>
            <person name="Sallet E."/>
            <person name="Samain S."/>
            <person name="Samson N."/>
            <person name="Sanders I."/>
            <person name="Saurat O."/>
            <person name="Scarpelli C."/>
            <person name="Schiex T."/>
            <person name="Segurens B."/>
            <person name="Severin A.J."/>
            <person name="Sherrier D.J."/>
            <person name="Shi R."/>
            <person name="Sims S."/>
            <person name="Singer S.R."/>
            <person name="Sinharoy S."/>
            <person name="Sterck L."/>
            <person name="Viollet A."/>
            <person name="Wang B.B."/>
            <person name="Wang K."/>
            <person name="Wang M."/>
            <person name="Wang X."/>
            <person name="Warfsmann J."/>
            <person name="Weissenbach J."/>
            <person name="White D.D."/>
            <person name="White J.D."/>
            <person name="Wiley G.B."/>
            <person name="Wincker P."/>
            <person name="Xing Y."/>
            <person name="Yang L."/>
            <person name="Yao Z."/>
            <person name="Ying F."/>
            <person name="Zhai J."/>
            <person name="Zhou L."/>
            <person name="Zuber A."/>
            <person name="Denarie J."/>
            <person name="Dixon R.A."/>
            <person name="May G.D."/>
            <person name="Schwartz D.C."/>
            <person name="Rogers J."/>
            <person name="Quetier F."/>
            <person name="Town C.D."/>
            <person name="Roe B.A."/>
        </authorList>
    </citation>
    <scope>NUCLEOTIDE SEQUENCE [LARGE SCALE GENOMIC DNA]</scope>
    <source>
        <strain evidence="1">A17</strain>
        <strain evidence="2 3">cv. Jemalong A17</strain>
    </source>
</reference>
<proteinExistence type="predicted"/>
<reference evidence="2" key="3">
    <citation type="submission" date="2015-04" db="UniProtKB">
        <authorList>
            <consortium name="EnsemblPlants"/>
        </authorList>
    </citation>
    <scope>IDENTIFICATION</scope>
    <source>
        <strain evidence="2">cv. Jemalong A17</strain>
    </source>
</reference>
<dbReference type="Proteomes" id="UP000002051">
    <property type="component" value="Chromosome 6"/>
</dbReference>
<evidence type="ECO:0000313" key="1">
    <source>
        <dbReference type="EMBL" id="AES76493.1"/>
    </source>
</evidence>
<dbReference type="HOGENOM" id="CLU_2174761_0_0_1"/>
<name>G7KLL4_MEDTR</name>
<dbReference type="PaxDb" id="3880-AES76493"/>
<sequence>METKVAGATSNRLYEDFEPYCKWITKEGQKILEIDLKAICLGRTPSNLWSPTKLRTRNHIHNNKLIIINNIKNSVEQSKNAYSNSDFIITTLTGALQVEDLAAHVLAVCP</sequence>
<dbReference type="EMBL" id="CM001222">
    <property type="protein sequence ID" value="AES76493.1"/>
    <property type="molecule type" value="Genomic_DNA"/>
</dbReference>
<protein>
    <submittedName>
        <fullName evidence="1 2">Uncharacterized protein</fullName>
    </submittedName>
</protein>
<organism evidence="1 3">
    <name type="scientific">Medicago truncatula</name>
    <name type="common">Barrel medic</name>
    <name type="synonym">Medicago tribuloides</name>
    <dbReference type="NCBI Taxonomy" id="3880"/>
    <lineage>
        <taxon>Eukaryota</taxon>
        <taxon>Viridiplantae</taxon>
        <taxon>Streptophyta</taxon>
        <taxon>Embryophyta</taxon>
        <taxon>Tracheophyta</taxon>
        <taxon>Spermatophyta</taxon>
        <taxon>Magnoliopsida</taxon>
        <taxon>eudicotyledons</taxon>
        <taxon>Gunneridae</taxon>
        <taxon>Pentapetalae</taxon>
        <taxon>rosids</taxon>
        <taxon>fabids</taxon>
        <taxon>Fabales</taxon>
        <taxon>Fabaceae</taxon>
        <taxon>Papilionoideae</taxon>
        <taxon>50 kb inversion clade</taxon>
        <taxon>NPAAA clade</taxon>
        <taxon>Hologalegina</taxon>
        <taxon>IRL clade</taxon>
        <taxon>Trifolieae</taxon>
        <taxon>Medicago</taxon>
    </lineage>
</organism>
<reference evidence="1 3" key="2">
    <citation type="journal article" date="2014" name="BMC Genomics">
        <title>An improved genome release (version Mt4.0) for the model legume Medicago truncatula.</title>
        <authorList>
            <person name="Tang H."/>
            <person name="Krishnakumar V."/>
            <person name="Bidwell S."/>
            <person name="Rosen B."/>
            <person name="Chan A."/>
            <person name="Zhou S."/>
            <person name="Gentzbittel L."/>
            <person name="Childs K.L."/>
            <person name="Yandell M."/>
            <person name="Gundlach H."/>
            <person name="Mayer K.F."/>
            <person name="Schwartz D.C."/>
            <person name="Town C.D."/>
        </authorList>
    </citation>
    <scope>GENOME REANNOTATION</scope>
    <source>
        <strain evidence="2 3">cv. Jemalong A17</strain>
    </source>
</reference>
<keyword evidence="3" id="KW-1185">Reference proteome</keyword>
<gene>
    <name evidence="1" type="ordered locus">MTR_6g079910</name>
</gene>